<evidence type="ECO:0000256" key="1">
    <source>
        <dbReference type="ARBA" id="ARBA00022617"/>
    </source>
</evidence>
<name>I5C4D6_9BACT</name>
<evidence type="ECO:0000256" key="4">
    <source>
        <dbReference type="PROSITE-ProRule" id="PRU00433"/>
    </source>
</evidence>
<evidence type="ECO:0000313" key="6">
    <source>
        <dbReference type="EMBL" id="EIM76688.1"/>
    </source>
</evidence>
<dbReference type="STRING" id="1189621.A3SI_09573"/>
<comment type="caution">
    <text evidence="6">The sequence shown here is derived from an EMBL/GenBank/DDBJ whole genome shotgun (WGS) entry which is preliminary data.</text>
</comment>
<accession>I5C4D6</accession>
<dbReference type="Pfam" id="PF00034">
    <property type="entry name" value="Cytochrom_C"/>
    <property type="match status" value="1"/>
</dbReference>
<keyword evidence="7" id="KW-1185">Reference proteome</keyword>
<dbReference type="GO" id="GO:0046872">
    <property type="term" value="F:metal ion binding"/>
    <property type="evidence" value="ECO:0007669"/>
    <property type="project" value="UniProtKB-KW"/>
</dbReference>
<evidence type="ECO:0000313" key="7">
    <source>
        <dbReference type="Proteomes" id="UP000005551"/>
    </source>
</evidence>
<reference evidence="6 7" key="1">
    <citation type="submission" date="2012-05" db="EMBL/GenBank/DDBJ databases">
        <title>Genome sequence of Nitritalea halalkaliphila LW7.</title>
        <authorList>
            <person name="Jangir P.K."/>
            <person name="Singh A."/>
            <person name="Shivaji S."/>
            <person name="Sharma R."/>
        </authorList>
    </citation>
    <scope>NUCLEOTIDE SEQUENCE [LARGE SCALE GENOMIC DNA]</scope>
    <source>
        <strain evidence="6 7">LW7</strain>
    </source>
</reference>
<keyword evidence="2 4" id="KW-0479">Metal-binding</keyword>
<dbReference type="PROSITE" id="PS51257">
    <property type="entry name" value="PROKAR_LIPOPROTEIN"/>
    <property type="match status" value="1"/>
</dbReference>
<dbReference type="OrthoDB" id="9811395at2"/>
<protein>
    <submittedName>
        <fullName evidence="6">Cytochrome c class i</fullName>
    </submittedName>
</protein>
<dbReference type="SUPFAM" id="SSF46626">
    <property type="entry name" value="Cytochrome c"/>
    <property type="match status" value="1"/>
</dbReference>
<evidence type="ECO:0000259" key="5">
    <source>
        <dbReference type="PROSITE" id="PS51007"/>
    </source>
</evidence>
<dbReference type="RefSeq" id="WP_009054889.1">
    <property type="nucleotide sequence ID" value="NZ_AJYA01000019.1"/>
</dbReference>
<keyword evidence="3 4" id="KW-0408">Iron</keyword>
<dbReference type="InterPro" id="IPR009056">
    <property type="entry name" value="Cyt_c-like_dom"/>
</dbReference>
<dbReference type="EMBL" id="AJYA01000019">
    <property type="protein sequence ID" value="EIM76688.1"/>
    <property type="molecule type" value="Genomic_DNA"/>
</dbReference>
<dbReference type="GO" id="GO:0009055">
    <property type="term" value="F:electron transfer activity"/>
    <property type="evidence" value="ECO:0007669"/>
    <property type="project" value="InterPro"/>
</dbReference>
<dbReference type="InterPro" id="IPR036909">
    <property type="entry name" value="Cyt_c-like_dom_sf"/>
</dbReference>
<keyword evidence="1 4" id="KW-0349">Heme</keyword>
<sequence length="148" mass="16454">MHKFLAALLIGVLLLGACSRKDNKADKEIGLSSITDTKVMQYAVQGKTLYEMHCANCHQKNGKGLGKVIPPLNPSDYMLEDIPRTVRLIRYGLKGEIVVNGVTYNRAMPGNPQLTPLEIAQISTYIYNVWGHSEGLIHVNDVVEYLKD</sequence>
<dbReference type="Proteomes" id="UP000005551">
    <property type="component" value="Unassembled WGS sequence"/>
</dbReference>
<dbReference type="PANTHER" id="PTHR35008">
    <property type="entry name" value="BLL4482 PROTEIN-RELATED"/>
    <property type="match status" value="1"/>
</dbReference>
<organism evidence="6 7">
    <name type="scientific">Nitritalea halalkaliphila LW7</name>
    <dbReference type="NCBI Taxonomy" id="1189621"/>
    <lineage>
        <taxon>Bacteria</taxon>
        <taxon>Pseudomonadati</taxon>
        <taxon>Bacteroidota</taxon>
        <taxon>Cytophagia</taxon>
        <taxon>Cytophagales</taxon>
        <taxon>Cyclobacteriaceae</taxon>
        <taxon>Nitritalea</taxon>
    </lineage>
</organism>
<dbReference type="InterPro" id="IPR051459">
    <property type="entry name" value="Cytochrome_c-type_DH"/>
</dbReference>
<feature type="domain" description="Cytochrome c" evidence="5">
    <location>
        <begin position="41"/>
        <end position="130"/>
    </location>
</feature>
<dbReference type="PANTHER" id="PTHR35008:SF8">
    <property type="entry name" value="ALCOHOL DEHYDROGENASE CYTOCHROME C SUBUNIT"/>
    <property type="match status" value="1"/>
</dbReference>
<dbReference type="Gene3D" id="1.10.760.10">
    <property type="entry name" value="Cytochrome c-like domain"/>
    <property type="match status" value="1"/>
</dbReference>
<gene>
    <name evidence="6" type="ORF">A3SI_09573</name>
</gene>
<evidence type="ECO:0000256" key="3">
    <source>
        <dbReference type="ARBA" id="ARBA00023004"/>
    </source>
</evidence>
<dbReference type="PROSITE" id="PS51007">
    <property type="entry name" value="CYTC"/>
    <property type="match status" value="1"/>
</dbReference>
<dbReference type="GO" id="GO:0020037">
    <property type="term" value="F:heme binding"/>
    <property type="evidence" value="ECO:0007669"/>
    <property type="project" value="InterPro"/>
</dbReference>
<proteinExistence type="predicted"/>
<evidence type="ECO:0000256" key="2">
    <source>
        <dbReference type="ARBA" id="ARBA00022723"/>
    </source>
</evidence>
<dbReference type="AlphaFoldDB" id="I5C4D6"/>